<keyword evidence="3" id="KW-1185">Reference proteome</keyword>
<evidence type="ECO:0000313" key="3">
    <source>
        <dbReference type="Proteomes" id="UP000242146"/>
    </source>
</evidence>
<dbReference type="AlphaFoldDB" id="A0A1X2GEM6"/>
<name>A0A1X2GEM6_9FUNG</name>
<comment type="caution">
    <text evidence="2">The sequence shown here is derived from an EMBL/GenBank/DDBJ whole genome shotgun (WGS) entry which is preliminary data.</text>
</comment>
<accession>A0A1X2GEM6</accession>
<organism evidence="2 3">
    <name type="scientific">Hesseltinella vesiculosa</name>
    <dbReference type="NCBI Taxonomy" id="101127"/>
    <lineage>
        <taxon>Eukaryota</taxon>
        <taxon>Fungi</taxon>
        <taxon>Fungi incertae sedis</taxon>
        <taxon>Mucoromycota</taxon>
        <taxon>Mucoromycotina</taxon>
        <taxon>Mucoromycetes</taxon>
        <taxon>Mucorales</taxon>
        <taxon>Cunninghamellaceae</taxon>
        <taxon>Hesseltinella</taxon>
    </lineage>
</organism>
<sequence length="206" mass="23269">MDSIQNAAEQKADINSEDVQAGDHIDVTTVKEECVNHPTQPVLDQKWVSQDDSSIVIVGNETDDNRAHTMASTSFANIQTQLKTTLEYLQQHKFAHGLQILMDTTDTVVEQCERLGLTTDDHSNQEHFWAGLNNCWLYALAQKLEPVAAEEQISRQECFDLKVKIVGWADKLERYGLVNYDLGWWETDILAALASFQAKNSCVWPS</sequence>
<evidence type="ECO:0000256" key="1">
    <source>
        <dbReference type="SAM" id="MobiDB-lite"/>
    </source>
</evidence>
<feature type="region of interest" description="Disordered" evidence="1">
    <location>
        <begin position="1"/>
        <end position="20"/>
    </location>
</feature>
<proteinExistence type="predicted"/>
<dbReference type="Proteomes" id="UP000242146">
    <property type="component" value="Unassembled WGS sequence"/>
</dbReference>
<reference evidence="2 3" key="1">
    <citation type="submission" date="2016-07" db="EMBL/GenBank/DDBJ databases">
        <title>Pervasive Adenine N6-methylation of Active Genes in Fungi.</title>
        <authorList>
            <consortium name="DOE Joint Genome Institute"/>
            <person name="Mondo S.J."/>
            <person name="Dannebaum R.O."/>
            <person name="Kuo R.C."/>
            <person name="Labutti K."/>
            <person name="Haridas S."/>
            <person name="Kuo A."/>
            <person name="Salamov A."/>
            <person name="Ahrendt S.R."/>
            <person name="Lipzen A."/>
            <person name="Sullivan W."/>
            <person name="Andreopoulos W.B."/>
            <person name="Clum A."/>
            <person name="Lindquist E."/>
            <person name="Daum C."/>
            <person name="Ramamoorthy G.K."/>
            <person name="Gryganskyi A."/>
            <person name="Culley D."/>
            <person name="Magnuson J.K."/>
            <person name="James T.Y."/>
            <person name="O'Malley M.A."/>
            <person name="Stajich J.E."/>
            <person name="Spatafora J.W."/>
            <person name="Visel A."/>
            <person name="Grigoriev I.V."/>
        </authorList>
    </citation>
    <scope>NUCLEOTIDE SEQUENCE [LARGE SCALE GENOMIC DNA]</scope>
    <source>
        <strain evidence="2 3">NRRL 3301</strain>
    </source>
</reference>
<evidence type="ECO:0000313" key="2">
    <source>
        <dbReference type="EMBL" id="ORX51304.1"/>
    </source>
</evidence>
<protein>
    <submittedName>
        <fullName evidence="2">Uncharacterized protein</fullName>
    </submittedName>
</protein>
<dbReference type="EMBL" id="MCGT01000021">
    <property type="protein sequence ID" value="ORX51304.1"/>
    <property type="molecule type" value="Genomic_DNA"/>
</dbReference>
<dbReference type="OrthoDB" id="5552418at2759"/>
<gene>
    <name evidence="2" type="ORF">DM01DRAFT_1337352</name>
</gene>